<protein>
    <submittedName>
        <fullName evidence="1">Uncharacterized protein</fullName>
    </submittedName>
</protein>
<proteinExistence type="predicted"/>
<comment type="caution">
    <text evidence="1">The sequence shown here is derived from an EMBL/GenBank/DDBJ whole genome shotgun (WGS) entry which is preliminary data.</text>
</comment>
<keyword evidence="2" id="KW-1185">Reference proteome</keyword>
<accession>A0ABP3PHR1</accession>
<dbReference type="RefSeq" id="WP_343893285.1">
    <property type="nucleotide sequence ID" value="NZ_BAAAFZ010000004.1"/>
</dbReference>
<evidence type="ECO:0000313" key="1">
    <source>
        <dbReference type="EMBL" id="GAA0567730.1"/>
    </source>
</evidence>
<name>A0ABP3PHR1_9PROT</name>
<sequence>MLLGSEEGRPYSDDLTSAVGHAAVWIMEVLGPDLVACWTQFRALRSRSDGGQRTADIEADRKNWLHAWRGSTLDPELPFRYAFKFRVNSGKGPSSTVCAAWPPQGGYALRALVFLLQAAHMVVLALAAAPRDGGLAGLARECLDEVWDLDLLLGNTFKPSASAQGRARRWPLPQAAVCAIKQQRALAEAMAPGRPGFWMPFNAGGDGVVRSCSMIIAFIA</sequence>
<dbReference type="EMBL" id="BAAAFZ010000004">
    <property type="protein sequence ID" value="GAA0567730.1"/>
    <property type="molecule type" value="Genomic_DNA"/>
</dbReference>
<reference evidence="2" key="1">
    <citation type="journal article" date="2019" name="Int. J. Syst. Evol. Microbiol.">
        <title>The Global Catalogue of Microorganisms (GCM) 10K type strain sequencing project: providing services to taxonomists for standard genome sequencing and annotation.</title>
        <authorList>
            <consortium name="The Broad Institute Genomics Platform"/>
            <consortium name="The Broad Institute Genome Sequencing Center for Infectious Disease"/>
            <person name="Wu L."/>
            <person name="Ma J."/>
        </authorList>
    </citation>
    <scope>NUCLEOTIDE SEQUENCE [LARGE SCALE GENOMIC DNA]</scope>
    <source>
        <strain evidence="2">JCM 9933</strain>
    </source>
</reference>
<evidence type="ECO:0000313" key="2">
    <source>
        <dbReference type="Proteomes" id="UP001501588"/>
    </source>
</evidence>
<organism evidence="1 2">
    <name type="scientific">Craurococcus roseus</name>
    <dbReference type="NCBI Taxonomy" id="77585"/>
    <lineage>
        <taxon>Bacteria</taxon>
        <taxon>Pseudomonadati</taxon>
        <taxon>Pseudomonadota</taxon>
        <taxon>Alphaproteobacteria</taxon>
        <taxon>Acetobacterales</taxon>
        <taxon>Acetobacteraceae</taxon>
        <taxon>Craurococcus</taxon>
    </lineage>
</organism>
<gene>
    <name evidence="1" type="ORF">GCM10009416_02220</name>
</gene>
<dbReference type="Proteomes" id="UP001501588">
    <property type="component" value="Unassembled WGS sequence"/>
</dbReference>